<evidence type="ECO:0000256" key="3">
    <source>
        <dbReference type="ARBA" id="ARBA00022989"/>
    </source>
</evidence>
<evidence type="ECO:0000256" key="6">
    <source>
        <dbReference type="SAM" id="Phobius"/>
    </source>
</evidence>
<feature type="transmembrane region" description="Helical" evidence="6">
    <location>
        <begin position="276"/>
        <end position="295"/>
    </location>
</feature>
<comment type="caution">
    <text evidence="8">The sequence shown here is derived from an EMBL/GenBank/DDBJ whole genome shotgun (WGS) entry which is preliminary data.</text>
</comment>
<feature type="transmembrane region" description="Helical" evidence="6">
    <location>
        <begin position="244"/>
        <end position="264"/>
    </location>
</feature>
<evidence type="ECO:0000256" key="1">
    <source>
        <dbReference type="ARBA" id="ARBA00004141"/>
    </source>
</evidence>
<dbReference type="AlphaFoldDB" id="A0A1J4KDF1"/>
<feature type="transmembrane region" description="Helical" evidence="6">
    <location>
        <begin position="40"/>
        <end position="58"/>
    </location>
</feature>
<dbReference type="EMBL" id="MLAK01000690">
    <property type="protein sequence ID" value="OHT07654.1"/>
    <property type="molecule type" value="Genomic_DNA"/>
</dbReference>
<protein>
    <submittedName>
        <fullName evidence="8">Integral membrane protein</fullName>
    </submittedName>
</protein>
<dbReference type="InterPro" id="IPR004853">
    <property type="entry name" value="Sugar_P_trans_dom"/>
</dbReference>
<feature type="domain" description="Sugar phosphate transporter" evidence="7">
    <location>
        <begin position="16"/>
        <end position="293"/>
    </location>
</feature>
<feature type="transmembrane region" description="Helical" evidence="6">
    <location>
        <begin position="70"/>
        <end position="88"/>
    </location>
</feature>
<keyword evidence="3 6" id="KW-1133">Transmembrane helix</keyword>
<evidence type="ECO:0000313" key="8">
    <source>
        <dbReference type="EMBL" id="OHT07654.1"/>
    </source>
</evidence>
<evidence type="ECO:0000259" key="7">
    <source>
        <dbReference type="Pfam" id="PF03151"/>
    </source>
</evidence>
<dbReference type="Proteomes" id="UP000179807">
    <property type="component" value="Unassembled WGS sequence"/>
</dbReference>
<feature type="transmembrane region" description="Helical" evidence="6">
    <location>
        <begin position="217"/>
        <end position="238"/>
    </location>
</feature>
<proteinExistence type="predicted"/>
<comment type="subcellular location">
    <subcellularLocation>
        <location evidence="1">Membrane</location>
        <topology evidence="1">Multi-pass membrane protein</topology>
    </subcellularLocation>
</comment>
<name>A0A1J4KDF1_9EUKA</name>
<dbReference type="VEuPathDB" id="TrichDB:TRFO_24062"/>
<accession>A0A1J4KDF1</accession>
<dbReference type="OrthoDB" id="5547497at2759"/>
<dbReference type="Pfam" id="PF03151">
    <property type="entry name" value="TPT"/>
    <property type="match status" value="1"/>
</dbReference>
<dbReference type="GO" id="GO:0016020">
    <property type="term" value="C:membrane"/>
    <property type="evidence" value="ECO:0007669"/>
    <property type="project" value="UniProtKB-SubCell"/>
</dbReference>
<gene>
    <name evidence="8" type="ORF">TRFO_24062</name>
</gene>
<feature type="transmembrane region" description="Helical" evidence="6">
    <location>
        <begin position="94"/>
        <end position="113"/>
    </location>
</feature>
<feature type="transmembrane region" description="Helical" evidence="6">
    <location>
        <begin position="144"/>
        <end position="162"/>
    </location>
</feature>
<dbReference type="RefSeq" id="XP_068360790.1">
    <property type="nucleotide sequence ID" value="XM_068503534.1"/>
</dbReference>
<evidence type="ECO:0000313" key="9">
    <source>
        <dbReference type="Proteomes" id="UP000179807"/>
    </source>
</evidence>
<keyword evidence="9" id="KW-1185">Reference proteome</keyword>
<keyword evidence="4 6" id="KW-0472">Membrane</keyword>
<organism evidence="8 9">
    <name type="scientific">Tritrichomonas foetus</name>
    <dbReference type="NCBI Taxonomy" id="1144522"/>
    <lineage>
        <taxon>Eukaryota</taxon>
        <taxon>Metamonada</taxon>
        <taxon>Parabasalia</taxon>
        <taxon>Tritrichomonadida</taxon>
        <taxon>Tritrichomonadidae</taxon>
        <taxon>Tritrichomonas</taxon>
    </lineage>
</organism>
<feature type="transmembrane region" description="Helical" evidence="6">
    <location>
        <begin position="120"/>
        <end position="138"/>
    </location>
</feature>
<evidence type="ECO:0000256" key="5">
    <source>
        <dbReference type="SAM" id="MobiDB-lite"/>
    </source>
</evidence>
<evidence type="ECO:0000256" key="4">
    <source>
        <dbReference type="ARBA" id="ARBA00023136"/>
    </source>
</evidence>
<sequence length="347" mass="38554">MNFVTLAWILGSIVSSTSIIIINKYVMDSYHFGCVTFLTAYHFLLTFLVLEIMCRLHLFERASHIPKFEMWYMAAYGVGAVVFMNFNLRFNSVGFYQLSKLSVIPVIVVYNFIFEGKNTAPQTLISLGILLVGLALFTVNDVQLNLFGSVIALIGVTCVAVFQTKTGSKQREYNVNGPALQHATAFPQFVMALLSACAIETHGTNSIFTHDFQTKEIIMITITGFIAVSVNVCSFGLIGKTSAVTYQVVGHVKTILIFVFGLIMFPPNKNETKEQFYKKIAGLVISMTGMIYYTYLELQQKEASTKPSPTVAPFLKDGAPNSLPDEDEEAQLSSNLQDVKMESLNEK</sequence>
<dbReference type="PANTHER" id="PTHR11132">
    <property type="entry name" value="SOLUTE CARRIER FAMILY 35"/>
    <property type="match status" value="1"/>
</dbReference>
<keyword evidence="2 6" id="KW-0812">Transmembrane</keyword>
<dbReference type="InterPro" id="IPR050186">
    <property type="entry name" value="TPT_transporter"/>
</dbReference>
<reference evidence="8" key="1">
    <citation type="submission" date="2016-10" db="EMBL/GenBank/DDBJ databases">
        <authorList>
            <person name="Benchimol M."/>
            <person name="Almeida L.G."/>
            <person name="Vasconcelos A.T."/>
            <person name="Perreira-Neves A."/>
            <person name="Rosa I.A."/>
            <person name="Tasca T."/>
            <person name="Bogo M.R."/>
            <person name="de Souza W."/>
        </authorList>
    </citation>
    <scope>NUCLEOTIDE SEQUENCE [LARGE SCALE GENOMIC DNA]</scope>
    <source>
        <strain evidence="8">K</strain>
    </source>
</reference>
<feature type="region of interest" description="Disordered" evidence="5">
    <location>
        <begin position="304"/>
        <end position="347"/>
    </location>
</feature>
<dbReference type="GeneID" id="94838238"/>
<evidence type="ECO:0000256" key="2">
    <source>
        <dbReference type="ARBA" id="ARBA00022692"/>
    </source>
</evidence>